<gene>
    <name evidence="3" type="ORF">VTL71DRAFT_15580</name>
</gene>
<evidence type="ECO:0000313" key="4">
    <source>
        <dbReference type="Proteomes" id="UP001595075"/>
    </source>
</evidence>
<proteinExistence type="predicted"/>
<evidence type="ECO:0000256" key="1">
    <source>
        <dbReference type="SAM" id="MobiDB-lite"/>
    </source>
</evidence>
<comment type="caution">
    <text evidence="3">The sequence shown here is derived from an EMBL/GenBank/DDBJ whole genome shotgun (WGS) entry which is preliminary data.</text>
</comment>
<evidence type="ECO:0000313" key="3">
    <source>
        <dbReference type="EMBL" id="KAL2069242.1"/>
    </source>
</evidence>
<feature type="compositionally biased region" description="Polar residues" evidence="1">
    <location>
        <begin position="40"/>
        <end position="51"/>
    </location>
</feature>
<accession>A0ABR4CIC6</accession>
<feature type="region of interest" description="Disordered" evidence="1">
    <location>
        <begin position="1"/>
        <end position="51"/>
    </location>
</feature>
<sequence length="323" mass="36452">MQLNSNLDAEAPSFPSSLSNTSTELAHTTESKAEMHRETTPSSSTCQDIQPESIATTTAEDAGMACSVDSATASGSLFARFAKLPAELQLAVWKKFAVADLPARVVAVNVQLEKGFIYPPSRRDQGRTNPYTKFAEMRILKCSSRTRLPGLLHSCTTARRLAMKDYAVEIESKSHIIRLDGNKDTLFLFSSKDRAGVTEPAYDNLRILMCKQQTLSQSGDRMDFIVKGIKRLTAWDPLRMGEYSSRVRRKLDGSFHLRDAFPDLQKCVMISDSMPEETRIITYLQNTDEEVRFIKRTFWPPGQLLEHDIDLYTARVQMPLERE</sequence>
<dbReference type="EMBL" id="JAZHXI010000008">
    <property type="protein sequence ID" value="KAL2069242.1"/>
    <property type="molecule type" value="Genomic_DNA"/>
</dbReference>
<reference evidence="3 4" key="1">
    <citation type="journal article" date="2024" name="Commun. Biol.">
        <title>Comparative genomic analysis of thermophilic fungi reveals convergent evolutionary adaptations and gene losses.</title>
        <authorList>
            <person name="Steindorff A.S."/>
            <person name="Aguilar-Pontes M.V."/>
            <person name="Robinson A.J."/>
            <person name="Andreopoulos B."/>
            <person name="LaButti K."/>
            <person name="Kuo A."/>
            <person name="Mondo S."/>
            <person name="Riley R."/>
            <person name="Otillar R."/>
            <person name="Haridas S."/>
            <person name="Lipzen A."/>
            <person name="Grimwood J."/>
            <person name="Schmutz J."/>
            <person name="Clum A."/>
            <person name="Reid I.D."/>
            <person name="Moisan M.C."/>
            <person name="Butler G."/>
            <person name="Nguyen T.T.M."/>
            <person name="Dewar K."/>
            <person name="Conant G."/>
            <person name="Drula E."/>
            <person name="Henrissat B."/>
            <person name="Hansel C."/>
            <person name="Singer S."/>
            <person name="Hutchinson M.I."/>
            <person name="de Vries R.P."/>
            <person name="Natvig D.O."/>
            <person name="Powell A.J."/>
            <person name="Tsang A."/>
            <person name="Grigoriev I.V."/>
        </authorList>
    </citation>
    <scope>NUCLEOTIDE SEQUENCE [LARGE SCALE GENOMIC DNA]</scope>
    <source>
        <strain evidence="3 4">CBS 494.80</strain>
    </source>
</reference>
<feature type="domain" description="2EXR" evidence="2">
    <location>
        <begin position="78"/>
        <end position="186"/>
    </location>
</feature>
<dbReference type="InterPro" id="IPR045518">
    <property type="entry name" value="2EXR"/>
</dbReference>
<name>A0ABR4CIC6_9HELO</name>
<evidence type="ECO:0000259" key="2">
    <source>
        <dbReference type="Pfam" id="PF20150"/>
    </source>
</evidence>
<organism evidence="3 4">
    <name type="scientific">Oculimacula yallundae</name>
    <dbReference type="NCBI Taxonomy" id="86028"/>
    <lineage>
        <taxon>Eukaryota</taxon>
        <taxon>Fungi</taxon>
        <taxon>Dikarya</taxon>
        <taxon>Ascomycota</taxon>
        <taxon>Pezizomycotina</taxon>
        <taxon>Leotiomycetes</taxon>
        <taxon>Helotiales</taxon>
        <taxon>Ploettnerulaceae</taxon>
        <taxon>Oculimacula</taxon>
    </lineage>
</organism>
<feature type="compositionally biased region" description="Basic and acidic residues" evidence="1">
    <location>
        <begin position="27"/>
        <end position="39"/>
    </location>
</feature>
<keyword evidence="4" id="KW-1185">Reference proteome</keyword>
<dbReference type="Pfam" id="PF20150">
    <property type="entry name" value="2EXR"/>
    <property type="match status" value="1"/>
</dbReference>
<feature type="compositionally biased region" description="Polar residues" evidence="1">
    <location>
        <begin position="14"/>
        <end position="26"/>
    </location>
</feature>
<dbReference type="Proteomes" id="UP001595075">
    <property type="component" value="Unassembled WGS sequence"/>
</dbReference>
<protein>
    <recommendedName>
        <fullName evidence="2">2EXR domain-containing protein</fullName>
    </recommendedName>
</protein>